<feature type="transmembrane region" description="Helical" evidence="1">
    <location>
        <begin position="12"/>
        <end position="30"/>
    </location>
</feature>
<evidence type="ECO:0000313" key="2">
    <source>
        <dbReference type="EMBL" id="MFC5605062.1"/>
    </source>
</evidence>
<dbReference type="Proteomes" id="UP001596071">
    <property type="component" value="Unassembled WGS sequence"/>
</dbReference>
<name>A0ABW0U2L0_9BACL</name>
<keyword evidence="3" id="KW-1185">Reference proteome</keyword>
<protein>
    <submittedName>
        <fullName evidence="2">Uncharacterized protein</fullName>
    </submittedName>
</protein>
<accession>A0ABW0U2L0</accession>
<keyword evidence="1" id="KW-1133">Transmembrane helix</keyword>
<gene>
    <name evidence="2" type="ORF">ACFPTP_17625</name>
</gene>
<reference evidence="3" key="1">
    <citation type="journal article" date="2019" name="Int. J. Syst. Evol. Microbiol.">
        <title>The Global Catalogue of Microorganisms (GCM) 10K type strain sequencing project: providing services to taxonomists for standard genome sequencing and annotation.</title>
        <authorList>
            <consortium name="The Broad Institute Genomics Platform"/>
            <consortium name="The Broad Institute Genome Sequencing Center for Infectious Disease"/>
            <person name="Wu L."/>
            <person name="Ma J."/>
        </authorList>
    </citation>
    <scope>NUCLEOTIDE SEQUENCE [LARGE SCALE GENOMIC DNA]</scope>
    <source>
        <strain evidence="3">KACC 11299</strain>
    </source>
</reference>
<keyword evidence="1" id="KW-0812">Transmembrane</keyword>
<dbReference type="RefSeq" id="WP_381447532.1">
    <property type="nucleotide sequence ID" value="NZ_JBHSNP010000029.1"/>
</dbReference>
<organism evidence="2 3">
    <name type="scientific">Sporosarcina koreensis</name>
    <dbReference type="NCBI Taxonomy" id="334735"/>
    <lineage>
        <taxon>Bacteria</taxon>
        <taxon>Bacillati</taxon>
        <taxon>Bacillota</taxon>
        <taxon>Bacilli</taxon>
        <taxon>Bacillales</taxon>
        <taxon>Caryophanaceae</taxon>
        <taxon>Sporosarcina</taxon>
    </lineage>
</organism>
<proteinExistence type="predicted"/>
<evidence type="ECO:0000256" key="1">
    <source>
        <dbReference type="SAM" id="Phobius"/>
    </source>
</evidence>
<sequence>MTTKGVDGLFKTIISSIFVVVILIAMFFTFRDVNEVNGLVESENSTFVEAKENDKSVTVFHTAEEMTIEELVKNSTIVVMAEVKEILPTVETNDFVSKEEAAELRDIGYNIVHTDVVLKVVKFLGENKPDF</sequence>
<evidence type="ECO:0000313" key="3">
    <source>
        <dbReference type="Proteomes" id="UP001596071"/>
    </source>
</evidence>
<comment type="caution">
    <text evidence="2">The sequence shown here is derived from an EMBL/GenBank/DDBJ whole genome shotgun (WGS) entry which is preliminary data.</text>
</comment>
<keyword evidence="1" id="KW-0472">Membrane</keyword>
<dbReference type="EMBL" id="JBHSNP010000029">
    <property type="protein sequence ID" value="MFC5605062.1"/>
    <property type="molecule type" value="Genomic_DNA"/>
</dbReference>